<accession>A0A4Q1DA24</accession>
<dbReference type="AlphaFoldDB" id="A0A4Q1DA24"/>
<dbReference type="Proteomes" id="UP000290545">
    <property type="component" value="Unassembled WGS sequence"/>
</dbReference>
<evidence type="ECO:0000313" key="2">
    <source>
        <dbReference type="Proteomes" id="UP000290545"/>
    </source>
</evidence>
<dbReference type="EMBL" id="SDHZ01000001">
    <property type="protein sequence ID" value="RXK85319.1"/>
    <property type="molecule type" value="Genomic_DNA"/>
</dbReference>
<gene>
    <name evidence="1" type="ORF">ESB13_00390</name>
</gene>
<evidence type="ECO:0000313" key="1">
    <source>
        <dbReference type="EMBL" id="RXK85319.1"/>
    </source>
</evidence>
<organism evidence="1 2">
    <name type="scientific">Filimonas effusa</name>
    <dbReference type="NCBI Taxonomy" id="2508721"/>
    <lineage>
        <taxon>Bacteria</taxon>
        <taxon>Pseudomonadati</taxon>
        <taxon>Bacteroidota</taxon>
        <taxon>Chitinophagia</taxon>
        <taxon>Chitinophagales</taxon>
        <taxon>Chitinophagaceae</taxon>
        <taxon>Filimonas</taxon>
    </lineage>
</organism>
<sequence length="349" mass="38610">MRKFSFLPQIGISSSRFGIASLLTAAVLLSLSQPTQAQLGKMIKKAGAAAKDAKPADAAEAAKKAEDVSAATKKKNISIFFSKTKLSSATPQYTTEFQEGDNIYARIVFPKPIKEYLSGNILTFDVAYKQQGDDDYSVNYVKIDASKINQEATQLDFDVLAKPAEATTRYAQFMQAPSLIGMVMQHASPGKKEEFKWKIEDLEGSFFLTMKSAAGFTSFITPIQQKANAFKQDDDASQADLPGEFAEKSYAFNDPQLSKAAIIKFLPANAQVLKFVVGPGDDYKVMKNELGIILYKQTARYIMVAYKDKTSGNCYYDNMIFERPYEGNGKYGSLKVRTNGERIDCSKIK</sequence>
<name>A0A4Q1DA24_9BACT</name>
<dbReference type="RefSeq" id="WP_129001071.1">
    <property type="nucleotide sequence ID" value="NZ_SDHZ01000001.1"/>
</dbReference>
<reference evidence="1 2" key="1">
    <citation type="submission" date="2019-01" db="EMBL/GenBank/DDBJ databases">
        <title>Filimonas sp. strain TTM-71.</title>
        <authorList>
            <person name="Chen W.-M."/>
        </authorList>
    </citation>
    <scope>NUCLEOTIDE SEQUENCE [LARGE SCALE GENOMIC DNA]</scope>
    <source>
        <strain evidence="1 2">TTM-71</strain>
    </source>
</reference>
<keyword evidence="2" id="KW-1185">Reference proteome</keyword>
<protein>
    <submittedName>
        <fullName evidence="1">Uncharacterized protein</fullName>
    </submittedName>
</protein>
<dbReference type="OrthoDB" id="643089at2"/>
<comment type="caution">
    <text evidence="1">The sequence shown here is derived from an EMBL/GenBank/DDBJ whole genome shotgun (WGS) entry which is preliminary data.</text>
</comment>
<proteinExistence type="predicted"/>